<dbReference type="OrthoDB" id="8830751at2759"/>
<organism evidence="3 4">
    <name type="scientific">Mesocestoides corti</name>
    <name type="common">Flatworm</name>
    <dbReference type="NCBI Taxonomy" id="53468"/>
    <lineage>
        <taxon>Eukaryota</taxon>
        <taxon>Metazoa</taxon>
        <taxon>Spiralia</taxon>
        <taxon>Lophotrochozoa</taxon>
        <taxon>Platyhelminthes</taxon>
        <taxon>Cestoda</taxon>
        <taxon>Eucestoda</taxon>
        <taxon>Cyclophyllidea</taxon>
        <taxon>Mesocestoididae</taxon>
        <taxon>Mesocestoides</taxon>
    </lineage>
</organism>
<dbReference type="SMART" id="SM00173">
    <property type="entry name" value="RAS"/>
    <property type="match status" value="1"/>
</dbReference>
<dbReference type="STRING" id="53468.A0A3P6H9X5"/>
<dbReference type="Pfam" id="PF00071">
    <property type="entry name" value="Ras"/>
    <property type="match status" value="1"/>
</dbReference>
<name>A0A3P6H9X5_MESCO</name>
<dbReference type="SMART" id="SM00174">
    <property type="entry name" value="RHO"/>
    <property type="match status" value="1"/>
</dbReference>
<dbReference type="AlphaFoldDB" id="A0A3P6H9X5"/>
<reference evidence="3 4" key="1">
    <citation type="submission" date="2018-10" db="EMBL/GenBank/DDBJ databases">
        <authorList>
            <consortium name="Pathogen Informatics"/>
        </authorList>
    </citation>
    <scope>NUCLEOTIDE SEQUENCE [LARGE SCALE GENOMIC DNA]</scope>
</reference>
<protein>
    <recommendedName>
        <fullName evidence="5">Rho-related GTP-binding protein RhoU</fullName>
    </recommendedName>
</protein>
<dbReference type="EMBL" id="UXSR01005701">
    <property type="protein sequence ID" value="VDD83354.1"/>
    <property type="molecule type" value="Genomic_DNA"/>
</dbReference>
<dbReference type="SUPFAM" id="SSF52540">
    <property type="entry name" value="P-loop containing nucleoside triphosphate hydrolases"/>
    <property type="match status" value="1"/>
</dbReference>
<dbReference type="SMART" id="SM00175">
    <property type="entry name" value="RAB"/>
    <property type="match status" value="1"/>
</dbReference>
<evidence type="ECO:0000256" key="2">
    <source>
        <dbReference type="ARBA" id="ARBA00023134"/>
    </source>
</evidence>
<dbReference type="PANTHER" id="PTHR24072">
    <property type="entry name" value="RHO FAMILY GTPASE"/>
    <property type="match status" value="1"/>
</dbReference>
<dbReference type="NCBIfam" id="TIGR00231">
    <property type="entry name" value="small_GTP"/>
    <property type="match status" value="1"/>
</dbReference>
<proteinExistence type="predicted"/>
<dbReference type="InterPro" id="IPR003578">
    <property type="entry name" value="Small_GTPase_Rho"/>
</dbReference>
<dbReference type="GO" id="GO:0003924">
    <property type="term" value="F:GTPase activity"/>
    <property type="evidence" value="ECO:0007669"/>
    <property type="project" value="InterPro"/>
</dbReference>
<dbReference type="Gene3D" id="3.40.50.300">
    <property type="entry name" value="P-loop containing nucleotide triphosphate hydrolases"/>
    <property type="match status" value="1"/>
</dbReference>
<dbReference type="PROSITE" id="PS51419">
    <property type="entry name" value="RAB"/>
    <property type="match status" value="1"/>
</dbReference>
<evidence type="ECO:0008006" key="5">
    <source>
        <dbReference type="Google" id="ProtNLM"/>
    </source>
</evidence>
<keyword evidence="4" id="KW-1185">Reference proteome</keyword>
<dbReference type="PRINTS" id="PR00449">
    <property type="entry name" value="RASTRNSFRMNG"/>
</dbReference>
<dbReference type="InterPro" id="IPR001806">
    <property type="entry name" value="Small_GTPase"/>
</dbReference>
<keyword evidence="2" id="KW-0342">GTP-binding</keyword>
<evidence type="ECO:0000313" key="4">
    <source>
        <dbReference type="Proteomes" id="UP000267029"/>
    </source>
</evidence>
<keyword evidence="1" id="KW-0547">Nucleotide-binding</keyword>
<dbReference type="GO" id="GO:0007264">
    <property type="term" value="P:small GTPase-mediated signal transduction"/>
    <property type="evidence" value="ECO:0007669"/>
    <property type="project" value="InterPro"/>
</dbReference>
<dbReference type="InterPro" id="IPR005225">
    <property type="entry name" value="Small_GTP-bd"/>
</dbReference>
<dbReference type="GO" id="GO:0005525">
    <property type="term" value="F:GTP binding"/>
    <property type="evidence" value="ECO:0007669"/>
    <property type="project" value="UniProtKB-KW"/>
</dbReference>
<dbReference type="PROSITE" id="PS51420">
    <property type="entry name" value="RHO"/>
    <property type="match status" value="1"/>
</dbReference>
<dbReference type="Proteomes" id="UP000267029">
    <property type="component" value="Unassembled WGS sequence"/>
</dbReference>
<evidence type="ECO:0000313" key="3">
    <source>
        <dbReference type="EMBL" id="VDD83354.1"/>
    </source>
</evidence>
<evidence type="ECO:0000256" key="1">
    <source>
        <dbReference type="ARBA" id="ARBA00022741"/>
    </source>
</evidence>
<gene>
    <name evidence="3" type="ORF">MCOS_LOCUS9357</name>
</gene>
<dbReference type="InterPro" id="IPR027417">
    <property type="entry name" value="P-loop_NTPase"/>
</dbReference>
<accession>A0A3P6H9X5</accession>
<dbReference type="PROSITE" id="PS51421">
    <property type="entry name" value="RAS"/>
    <property type="match status" value="1"/>
</dbReference>
<sequence>MFSTAVKILKIMSEDSAILVKCILVGESGVGKTSLVVSYTKDDYPVNHEPTAFDTYVVDLRVENRQVNLEICDAGGAVGVRSLRELAYPDVHVVILCFSVVQPETLWALRDRWLPELAASNLALNPSATETAVRIGCLPSSTSTSYPPGPSFILVGCACDLRNDIKRLLDLSARNELPVDDSVAQRLAVEFGAEAYIECSALTQKQLKKVFDLAVWYGLRSKEAMESPLRNYISPEHLGSRRCSSRKMRRRKHHSFDDVNNQMVQHPNSLTSSQRSIWKKLLCLR</sequence>